<evidence type="ECO:0000259" key="1">
    <source>
        <dbReference type="PROSITE" id="PS51186"/>
    </source>
</evidence>
<keyword evidence="3" id="KW-1185">Reference proteome</keyword>
<dbReference type="PROSITE" id="PS51186">
    <property type="entry name" value="GNAT"/>
    <property type="match status" value="1"/>
</dbReference>
<evidence type="ECO:0000313" key="3">
    <source>
        <dbReference type="Proteomes" id="UP001589750"/>
    </source>
</evidence>
<evidence type="ECO:0000313" key="2">
    <source>
        <dbReference type="EMBL" id="MFB9315121.1"/>
    </source>
</evidence>
<dbReference type="SUPFAM" id="SSF55729">
    <property type="entry name" value="Acyl-CoA N-acyltransferases (Nat)"/>
    <property type="match status" value="1"/>
</dbReference>
<dbReference type="Proteomes" id="UP001589750">
    <property type="component" value="Unassembled WGS sequence"/>
</dbReference>
<dbReference type="InterPro" id="IPR000182">
    <property type="entry name" value="GNAT_dom"/>
</dbReference>
<reference evidence="2 3" key="1">
    <citation type="submission" date="2024-09" db="EMBL/GenBank/DDBJ databases">
        <authorList>
            <person name="Sun Q."/>
            <person name="Mori K."/>
        </authorList>
    </citation>
    <scope>NUCLEOTIDE SEQUENCE [LARGE SCALE GENOMIC DNA]</scope>
    <source>
        <strain evidence="2 3">JCM 9626</strain>
    </source>
</reference>
<dbReference type="InterPro" id="IPR016181">
    <property type="entry name" value="Acyl_CoA_acyltransferase"/>
</dbReference>
<gene>
    <name evidence="2" type="ORF">ACFFRI_18880</name>
</gene>
<sequence>MTESLQDTTTTTVEVKGGVVDIRLAVTPEDVEAAAHLFEHELHPSAVRRFLGDSSHHLILAWDGERPIGMVVVIEMTYPDGGTEMFLYDMRVDDAQQGRGIAHAMLDRLEALAIDTQCGAVWVVTGTEDKNAGARATFASRGAVEDRERVRYSWGIKTT</sequence>
<feature type="domain" description="N-acetyltransferase" evidence="1">
    <location>
        <begin position="20"/>
        <end position="159"/>
    </location>
</feature>
<organism evidence="2 3">
    <name type="scientific">Nocardioides plantarum</name>
    <dbReference type="NCBI Taxonomy" id="29299"/>
    <lineage>
        <taxon>Bacteria</taxon>
        <taxon>Bacillati</taxon>
        <taxon>Actinomycetota</taxon>
        <taxon>Actinomycetes</taxon>
        <taxon>Propionibacteriales</taxon>
        <taxon>Nocardioidaceae</taxon>
        <taxon>Nocardioides</taxon>
    </lineage>
</organism>
<dbReference type="Gene3D" id="3.40.630.30">
    <property type="match status" value="1"/>
</dbReference>
<dbReference type="EC" id="2.3.-.-" evidence="2"/>
<protein>
    <submittedName>
        <fullName evidence="2">GNAT family N-acetyltransferase</fullName>
        <ecNumber evidence="2">2.3.-.-</ecNumber>
    </submittedName>
</protein>
<dbReference type="RefSeq" id="WP_140007291.1">
    <property type="nucleotide sequence ID" value="NZ_JBHMDG010000029.1"/>
</dbReference>
<dbReference type="GO" id="GO:0016746">
    <property type="term" value="F:acyltransferase activity"/>
    <property type="evidence" value="ECO:0007669"/>
    <property type="project" value="UniProtKB-KW"/>
</dbReference>
<dbReference type="CDD" id="cd04301">
    <property type="entry name" value="NAT_SF"/>
    <property type="match status" value="1"/>
</dbReference>
<keyword evidence="2" id="KW-0808">Transferase</keyword>
<dbReference type="Pfam" id="PF00583">
    <property type="entry name" value="Acetyltransf_1"/>
    <property type="match status" value="1"/>
</dbReference>
<keyword evidence="2" id="KW-0012">Acyltransferase</keyword>
<comment type="caution">
    <text evidence="2">The sequence shown here is derived from an EMBL/GenBank/DDBJ whole genome shotgun (WGS) entry which is preliminary data.</text>
</comment>
<dbReference type="EMBL" id="JBHMDG010000029">
    <property type="protein sequence ID" value="MFB9315121.1"/>
    <property type="molecule type" value="Genomic_DNA"/>
</dbReference>
<accession>A0ABV5KEG2</accession>
<proteinExistence type="predicted"/>
<name>A0ABV5KEG2_9ACTN</name>